<dbReference type="PROSITE" id="PS51186">
    <property type="entry name" value="GNAT"/>
    <property type="match status" value="1"/>
</dbReference>
<dbReference type="InterPro" id="IPR016181">
    <property type="entry name" value="Acyl_CoA_acyltransferase"/>
</dbReference>
<dbReference type="Gene3D" id="3.40.630.30">
    <property type="match status" value="1"/>
</dbReference>
<proteinExistence type="predicted"/>
<sequence>MLPDSASHGLPPSRLAYPNRRRRRVLITTSATPPDHEHPQRQNVLSFQTRRYVPGEEELLRQLFYNTIRNVNRRDYTLEQVQTWAPDSIDPEQWNSRIKTMNPFVCVTDEQIVGYAALLESGYVDHFYVHHLWQSRGVGRELMHAILDEATNLDLNELTSDVSITARPFFERYGFQVVTPQQVVKDGVVFDNFKMHRLLSEE</sequence>
<dbReference type="EC" id="2.3.1.-" evidence="2"/>
<protein>
    <submittedName>
        <fullName evidence="2">Putative N-acetyltransferase YafP</fullName>
        <ecNumber evidence="2">2.3.1.-</ecNumber>
    </submittedName>
</protein>
<evidence type="ECO:0000259" key="1">
    <source>
        <dbReference type="PROSITE" id="PS51186"/>
    </source>
</evidence>
<dbReference type="CDD" id="cd04301">
    <property type="entry name" value="NAT_SF"/>
    <property type="match status" value="1"/>
</dbReference>
<keyword evidence="2" id="KW-0808">Transferase</keyword>
<keyword evidence="2" id="KW-0012">Acyltransferase</keyword>
<dbReference type="InterPro" id="IPR052564">
    <property type="entry name" value="N-acetyltrans/Recomb-assoc"/>
</dbReference>
<dbReference type="Pfam" id="PF13673">
    <property type="entry name" value="Acetyltransf_10"/>
    <property type="match status" value="1"/>
</dbReference>
<dbReference type="GO" id="GO:0016747">
    <property type="term" value="F:acyltransferase activity, transferring groups other than amino-acyl groups"/>
    <property type="evidence" value="ECO:0007669"/>
    <property type="project" value="InterPro"/>
</dbReference>
<comment type="caution">
    <text evidence="2">The sequence shown here is derived from an EMBL/GenBank/DDBJ whole genome shotgun (WGS) entry which is preliminary data.</text>
</comment>
<evidence type="ECO:0000313" key="2">
    <source>
        <dbReference type="EMBL" id="TWT57788.1"/>
    </source>
</evidence>
<dbReference type="EMBL" id="SIHI01000001">
    <property type="protein sequence ID" value="TWT57788.1"/>
    <property type="molecule type" value="Genomic_DNA"/>
</dbReference>
<gene>
    <name evidence="2" type="primary">yafP</name>
    <name evidence="2" type="ORF">KOR42_11550</name>
</gene>
<dbReference type="InterPro" id="IPR000182">
    <property type="entry name" value="GNAT_dom"/>
</dbReference>
<dbReference type="PANTHER" id="PTHR43451:SF1">
    <property type="entry name" value="ACETYLTRANSFERASE"/>
    <property type="match status" value="1"/>
</dbReference>
<dbReference type="PANTHER" id="PTHR43451">
    <property type="entry name" value="ACETYLTRANSFERASE (GNAT) FAMILY PROTEIN"/>
    <property type="match status" value="1"/>
</dbReference>
<keyword evidence="3" id="KW-1185">Reference proteome</keyword>
<dbReference type="Proteomes" id="UP000317243">
    <property type="component" value="Unassembled WGS sequence"/>
</dbReference>
<dbReference type="SUPFAM" id="SSF55729">
    <property type="entry name" value="Acyl-CoA N-acyltransferases (Nat)"/>
    <property type="match status" value="1"/>
</dbReference>
<name>A0A5C5X4Y2_9PLAN</name>
<dbReference type="AlphaFoldDB" id="A0A5C5X4Y2"/>
<reference evidence="2 3" key="1">
    <citation type="submission" date="2019-02" db="EMBL/GenBank/DDBJ databases">
        <title>Deep-cultivation of Planctomycetes and their phenomic and genomic characterization uncovers novel biology.</title>
        <authorList>
            <person name="Wiegand S."/>
            <person name="Jogler M."/>
            <person name="Boedeker C."/>
            <person name="Pinto D."/>
            <person name="Vollmers J."/>
            <person name="Rivas-Marin E."/>
            <person name="Kohn T."/>
            <person name="Peeters S.H."/>
            <person name="Heuer A."/>
            <person name="Rast P."/>
            <person name="Oberbeckmann S."/>
            <person name="Bunk B."/>
            <person name="Jeske O."/>
            <person name="Meyerdierks A."/>
            <person name="Storesund J.E."/>
            <person name="Kallscheuer N."/>
            <person name="Luecker S."/>
            <person name="Lage O.M."/>
            <person name="Pohl T."/>
            <person name="Merkel B.J."/>
            <person name="Hornburger P."/>
            <person name="Mueller R.-W."/>
            <person name="Bruemmer F."/>
            <person name="Labrenz M."/>
            <person name="Spormann A.M."/>
            <person name="Op Den Camp H."/>
            <person name="Overmann J."/>
            <person name="Amann R."/>
            <person name="Jetten M.S.M."/>
            <person name="Mascher T."/>
            <person name="Medema M.H."/>
            <person name="Devos D.P."/>
            <person name="Kaster A.-K."/>
            <person name="Ovreas L."/>
            <person name="Rohde M."/>
            <person name="Galperin M.Y."/>
            <person name="Jogler C."/>
        </authorList>
    </citation>
    <scope>NUCLEOTIDE SEQUENCE [LARGE SCALE GENOMIC DNA]</scope>
    <source>
        <strain evidence="2 3">KOR42</strain>
    </source>
</reference>
<evidence type="ECO:0000313" key="3">
    <source>
        <dbReference type="Proteomes" id="UP000317243"/>
    </source>
</evidence>
<organism evidence="2 3">
    <name type="scientific">Thalassoglobus neptunius</name>
    <dbReference type="NCBI Taxonomy" id="1938619"/>
    <lineage>
        <taxon>Bacteria</taxon>
        <taxon>Pseudomonadati</taxon>
        <taxon>Planctomycetota</taxon>
        <taxon>Planctomycetia</taxon>
        <taxon>Planctomycetales</taxon>
        <taxon>Planctomycetaceae</taxon>
        <taxon>Thalassoglobus</taxon>
    </lineage>
</organism>
<accession>A0A5C5X4Y2</accession>
<feature type="domain" description="N-acetyltransferase" evidence="1">
    <location>
        <begin position="66"/>
        <end position="200"/>
    </location>
</feature>
<dbReference type="RefSeq" id="WP_197440888.1">
    <property type="nucleotide sequence ID" value="NZ_SIHI01000001.1"/>
</dbReference>